<dbReference type="GO" id="GO:0008898">
    <property type="term" value="F:S-adenosylmethionine-homocysteine S-methyltransferase activity"/>
    <property type="evidence" value="ECO:0007669"/>
    <property type="project" value="TreeGrafter"/>
</dbReference>
<dbReference type="GO" id="GO:0009086">
    <property type="term" value="P:methionine biosynthetic process"/>
    <property type="evidence" value="ECO:0007669"/>
    <property type="project" value="TreeGrafter"/>
</dbReference>
<evidence type="ECO:0000313" key="8">
    <source>
        <dbReference type="Proteomes" id="UP000775547"/>
    </source>
</evidence>
<reference evidence="7" key="2">
    <citation type="submission" date="2021-10" db="EMBL/GenBank/DDBJ databases">
        <title>Phylogenomics reveals ancestral predisposition of the termite-cultivated fungus Termitomyces towards a domesticated lifestyle.</title>
        <authorList>
            <person name="Auxier B."/>
            <person name="Grum-Grzhimaylo A."/>
            <person name="Cardenas M.E."/>
            <person name="Lodge J.D."/>
            <person name="Laessoe T."/>
            <person name="Pedersen O."/>
            <person name="Smith M.E."/>
            <person name="Kuyper T.W."/>
            <person name="Franco-Molano E.A."/>
            <person name="Baroni T.J."/>
            <person name="Aanen D.K."/>
        </authorList>
    </citation>
    <scope>NUCLEOTIDE SEQUENCE</scope>
    <source>
        <strain evidence="7">AP01</strain>
        <tissue evidence="7">Mycelium</tissue>
    </source>
</reference>
<dbReference type="Proteomes" id="UP000775547">
    <property type="component" value="Unassembled WGS sequence"/>
</dbReference>
<dbReference type="InterPro" id="IPR003726">
    <property type="entry name" value="HCY_dom"/>
</dbReference>
<evidence type="ECO:0000256" key="4">
    <source>
        <dbReference type="ARBA" id="ARBA00022833"/>
    </source>
</evidence>
<evidence type="ECO:0000256" key="5">
    <source>
        <dbReference type="PROSITE-ProRule" id="PRU00333"/>
    </source>
</evidence>
<keyword evidence="4 5" id="KW-0862">Zinc</keyword>
<evidence type="ECO:0000259" key="6">
    <source>
        <dbReference type="PROSITE" id="PS50970"/>
    </source>
</evidence>
<comment type="cofactor">
    <cofactor evidence="5">
        <name>Zn(2+)</name>
        <dbReference type="ChEBI" id="CHEBI:29105"/>
    </cofactor>
</comment>
<dbReference type="Gene3D" id="3.20.20.330">
    <property type="entry name" value="Homocysteine-binding-like domain"/>
    <property type="match status" value="1"/>
</dbReference>
<dbReference type="InterPro" id="IPR051486">
    <property type="entry name" value="Hcy_S-methyltransferase"/>
</dbReference>
<keyword evidence="1 5" id="KW-0489">Methyltransferase</keyword>
<dbReference type="EMBL" id="JABCKV010000153">
    <property type="protein sequence ID" value="KAG5642827.1"/>
    <property type="molecule type" value="Genomic_DNA"/>
</dbReference>
<organism evidence="7 8">
    <name type="scientific">Asterophora parasitica</name>
    <dbReference type="NCBI Taxonomy" id="117018"/>
    <lineage>
        <taxon>Eukaryota</taxon>
        <taxon>Fungi</taxon>
        <taxon>Dikarya</taxon>
        <taxon>Basidiomycota</taxon>
        <taxon>Agaricomycotina</taxon>
        <taxon>Agaricomycetes</taxon>
        <taxon>Agaricomycetidae</taxon>
        <taxon>Agaricales</taxon>
        <taxon>Tricholomatineae</taxon>
        <taxon>Lyophyllaceae</taxon>
        <taxon>Asterophora</taxon>
    </lineage>
</organism>
<dbReference type="GO" id="GO:0033528">
    <property type="term" value="P:S-methylmethionine cycle"/>
    <property type="evidence" value="ECO:0007669"/>
    <property type="project" value="TreeGrafter"/>
</dbReference>
<dbReference type="PANTHER" id="PTHR46015:SF1">
    <property type="entry name" value="HOMOCYSTEINE S-METHYLTRANSFERASE-LIKE ISOFORM 1"/>
    <property type="match status" value="1"/>
</dbReference>
<dbReference type="InterPro" id="IPR036589">
    <property type="entry name" value="HCY_dom_sf"/>
</dbReference>
<dbReference type="AlphaFoldDB" id="A0A9P7G2F5"/>
<keyword evidence="2 5" id="KW-0808">Transferase</keyword>
<evidence type="ECO:0000256" key="3">
    <source>
        <dbReference type="ARBA" id="ARBA00022723"/>
    </source>
</evidence>
<accession>A0A9P7G2F5</accession>
<sequence>MDISSSPLWSAQQILDHPETIIGTHLAFLRAGARIILTSTYQASGETFRRAGYSDSEAKDTMLKAVTLANDARTAFVVESSSDTSVKIALSLGPFGASLSPTQEFDGFYPPPYGPMGSSDSGPLTNTFDEGDVDSEQASIFALAQFHLERLLVFARDPEAWSKVDIIAFETVPLIREVKGIRLAMHSLENTVVREGLALQMKPWWVGFVLPEGKCPELRFPGGLGMTVDDLVSAAFAWKPSGGGDAVPTPTGIGINCTSPKVISGLVRQMSTAVEQVSGSRSLESGKKPWLVLYPNGGDVYDTITRSWIVASKDERELWAVDLKDTIVEASKNCAWGGVVVGGCCRAGPELIRRLDDELKHAAM</sequence>
<evidence type="ECO:0000256" key="2">
    <source>
        <dbReference type="ARBA" id="ARBA00022679"/>
    </source>
</evidence>
<protein>
    <recommendedName>
        <fullName evidence="6">Hcy-binding domain-containing protein</fullName>
    </recommendedName>
</protein>
<name>A0A9P7G2F5_9AGAR</name>
<dbReference type="GO" id="GO:0046872">
    <property type="term" value="F:metal ion binding"/>
    <property type="evidence" value="ECO:0007669"/>
    <property type="project" value="UniProtKB-KW"/>
</dbReference>
<keyword evidence="3 5" id="KW-0479">Metal-binding</keyword>
<evidence type="ECO:0000256" key="1">
    <source>
        <dbReference type="ARBA" id="ARBA00022603"/>
    </source>
</evidence>
<dbReference type="PROSITE" id="PS50970">
    <property type="entry name" value="HCY"/>
    <property type="match status" value="1"/>
</dbReference>
<feature type="binding site" evidence="5">
    <location>
        <position position="344"/>
    </location>
    <ligand>
        <name>Zn(2+)</name>
        <dbReference type="ChEBI" id="CHEBI:29105"/>
    </ligand>
</feature>
<proteinExistence type="predicted"/>
<feature type="binding site" evidence="5">
    <location>
        <position position="257"/>
    </location>
    <ligand>
        <name>Zn(2+)</name>
        <dbReference type="ChEBI" id="CHEBI:29105"/>
    </ligand>
</feature>
<dbReference type="OrthoDB" id="261426at2759"/>
<feature type="binding site" evidence="5">
    <location>
        <position position="345"/>
    </location>
    <ligand>
        <name>Zn(2+)</name>
        <dbReference type="ChEBI" id="CHEBI:29105"/>
    </ligand>
</feature>
<dbReference type="GO" id="GO:0032259">
    <property type="term" value="P:methylation"/>
    <property type="evidence" value="ECO:0007669"/>
    <property type="project" value="UniProtKB-KW"/>
</dbReference>
<evidence type="ECO:0000313" key="7">
    <source>
        <dbReference type="EMBL" id="KAG5642827.1"/>
    </source>
</evidence>
<gene>
    <name evidence="7" type="ORF">DXG03_002058</name>
</gene>
<feature type="domain" description="Hcy-binding" evidence="6">
    <location>
        <begin position="1"/>
        <end position="359"/>
    </location>
</feature>
<keyword evidence="8" id="KW-1185">Reference proteome</keyword>
<dbReference type="SUPFAM" id="SSF82282">
    <property type="entry name" value="Homocysteine S-methyltransferase"/>
    <property type="match status" value="1"/>
</dbReference>
<dbReference type="Pfam" id="PF02574">
    <property type="entry name" value="S-methyl_trans"/>
    <property type="match status" value="1"/>
</dbReference>
<reference evidence="7" key="1">
    <citation type="submission" date="2020-07" db="EMBL/GenBank/DDBJ databases">
        <authorList>
            <person name="Nieuwenhuis M."/>
            <person name="Van De Peppel L.J.J."/>
        </authorList>
    </citation>
    <scope>NUCLEOTIDE SEQUENCE</scope>
    <source>
        <strain evidence="7">AP01</strain>
        <tissue evidence="7">Mycelium</tissue>
    </source>
</reference>
<dbReference type="PANTHER" id="PTHR46015">
    <property type="entry name" value="ZGC:172121"/>
    <property type="match status" value="1"/>
</dbReference>
<comment type="caution">
    <text evidence="7">The sequence shown here is derived from an EMBL/GenBank/DDBJ whole genome shotgun (WGS) entry which is preliminary data.</text>
</comment>